<name>A0A9R0J8N9_SPIOL</name>
<reference evidence="10" key="2">
    <citation type="submission" date="2025-08" db="UniProtKB">
        <authorList>
            <consortium name="RefSeq"/>
        </authorList>
    </citation>
    <scope>IDENTIFICATION</scope>
    <source>
        <tissue evidence="10">Leaf</tissue>
    </source>
</reference>
<feature type="compositionally biased region" description="Low complexity" evidence="8">
    <location>
        <begin position="9"/>
        <end position="28"/>
    </location>
</feature>
<dbReference type="Proteomes" id="UP000813463">
    <property type="component" value="Chromosome 5"/>
</dbReference>
<gene>
    <name evidence="10" type="primary">LOC110802156</name>
</gene>
<dbReference type="GeneID" id="110802156"/>
<comment type="subcellular location">
    <subcellularLocation>
        <location evidence="1">Cell membrane</location>
        <topology evidence="1">Single-pass membrane protein</topology>
    </subcellularLocation>
</comment>
<dbReference type="GO" id="GO:0005886">
    <property type="term" value="C:plasma membrane"/>
    <property type="evidence" value="ECO:0007669"/>
    <property type="project" value="UniProtKB-SubCell"/>
</dbReference>
<comment type="similarity">
    <text evidence="7">Belongs to the DVL/RTFL small polypeptides family.</text>
</comment>
<evidence type="ECO:0000256" key="3">
    <source>
        <dbReference type="ARBA" id="ARBA00022475"/>
    </source>
</evidence>
<keyword evidence="9" id="KW-1185">Reference proteome</keyword>
<evidence type="ECO:0000256" key="1">
    <source>
        <dbReference type="ARBA" id="ARBA00004162"/>
    </source>
</evidence>
<keyword evidence="4" id="KW-0812">Transmembrane</keyword>
<keyword evidence="6" id="KW-0472">Membrane</keyword>
<dbReference type="GO" id="GO:0008285">
    <property type="term" value="P:negative regulation of cell population proliferation"/>
    <property type="evidence" value="ECO:0007669"/>
    <property type="project" value="InterPro"/>
</dbReference>
<dbReference type="Pfam" id="PF08137">
    <property type="entry name" value="DVL"/>
    <property type="match status" value="1"/>
</dbReference>
<protein>
    <submittedName>
        <fullName evidence="10">Small polypeptide DEVIL 16-like</fullName>
    </submittedName>
</protein>
<dbReference type="AlphaFoldDB" id="A0A9R0J8N9"/>
<organism evidence="9 10">
    <name type="scientific">Spinacia oleracea</name>
    <name type="common">Spinach</name>
    <dbReference type="NCBI Taxonomy" id="3562"/>
    <lineage>
        <taxon>Eukaryota</taxon>
        <taxon>Viridiplantae</taxon>
        <taxon>Streptophyta</taxon>
        <taxon>Embryophyta</taxon>
        <taxon>Tracheophyta</taxon>
        <taxon>Spermatophyta</taxon>
        <taxon>Magnoliopsida</taxon>
        <taxon>eudicotyledons</taxon>
        <taxon>Gunneridae</taxon>
        <taxon>Pentapetalae</taxon>
        <taxon>Caryophyllales</taxon>
        <taxon>Chenopodiaceae</taxon>
        <taxon>Chenopodioideae</taxon>
        <taxon>Anserineae</taxon>
        <taxon>Spinacia</taxon>
    </lineage>
</organism>
<dbReference type="KEGG" id="soe:110802156"/>
<feature type="region of interest" description="Disordered" evidence="8">
    <location>
        <begin position="1"/>
        <end position="33"/>
    </location>
</feature>
<accession>A0A9R0J8N9</accession>
<evidence type="ECO:0000256" key="8">
    <source>
        <dbReference type="SAM" id="MobiDB-lite"/>
    </source>
</evidence>
<evidence type="ECO:0000313" key="9">
    <source>
        <dbReference type="Proteomes" id="UP000813463"/>
    </source>
</evidence>
<evidence type="ECO:0000256" key="4">
    <source>
        <dbReference type="ARBA" id="ARBA00022692"/>
    </source>
</evidence>
<dbReference type="InterPro" id="IPR051525">
    <property type="entry name" value="DVL_RTFL_regulatory"/>
</dbReference>
<dbReference type="PANTHER" id="PTHR33102">
    <property type="entry name" value="DVL19-RELATED-RELATED"/>
    <property type="match status" value="1"/>
</dbReference>
<evidence type="ECO:0000256" key="6">
    <source>
        <dbReference type="ARBA" id="ARBA00023136"/>
    </source>
</evidence>
<sequence length="69" mass="7709">MVENEAAESSNSNSNSNSNNNNSNSSSNKSFGKKCSNVVKKQKTKFYILRRCVAILLCWHEPRDNAQEG</sequence>
<evidence type="ECO:0000313" key="10">
    <source>
        <dbReference type="RefSeq" id="XP_021863279.2"/>
    </source>
</evidence>
<reference evidence="9" key="1">
    <citation type="journal article" date="2021" name="Nat. Commun.">
        <title>Genomic analyses provide insights into spinach domestication and the genetic basis of agronomic traits.</title>
        <authorList>
            <person name="Cai X."/>
            <person name="Sun X."/>
            <person name="Xu C."/>
            <person name="Sun H."/>
            <person name="Wang X."/>
            <person name="Ge C."/>
            <person name="Zhang Z."/>
            <person name="Wang Q."/>
            <person name="Fei Z."/>
            <person name="Jiao C."/>
            <person name="Wang Q."/>
        </authorList>
    </citation>
    <scope>NUCLEOTIDE SEQUENCE [LARGE SCALE GENOMIC DNA]</scope>
    <source>
        <strain evidence="9">cv. Varoflay</strain>
    </source>
</reference>
<dbReference type="RefSeq" id="XP_021863279.2">
    <property type="nucleotide sequence ID" value="XM_022007587.2"/>
</dbReference>
<keyword evidence="3" id="KW-1003">Cell membrane</keyword>
<evidence type="ECO:0000256" key="2">
    <source>
        <dbReference type="ARBA" id="ARBA00022473"/>
    </source>
</evidence>
<dbReference type="GO" id="GO:0048367">
    <property type="term" value="P:shoot system development"/>
    <property type="evidence" value="ECO:0007669"/>
    <property type="project" value="UniProtKB-ARBA"/>
</dbReference>
<dbReference type="InterPro" id="IPR012552">
    <property type="entry name" value="DVL"/>
</dbReference>
<evidence type="ECO:0000256" key="5">
    <source>
        <dbReference type="ARBA" id="ARBA00022989"/>
    </source>
</evidence>
<keyword evidence="2" id="KW-0217">Developmental protein</keyword>
<keyword evidence="5" id="KW-1133">Transmembrane helix</keyword>
<evidence type="ECO:0000256" key="7">
    <source>
        <dbReference type="ARBA" id="ARBA00024340"/>
    </source>
</evidence>
<proteinExistence type="inferred from homology"/>